<proteinExistence type="predicted"/>
<organism evidence="4 5">
    <name type="scientific">Blautia ammoniilytica</name>
    <dbReference type="NCBI Taxonomy" id="2981782"/>
    <lineage>
        <taxon>Bacteria</taxon>
        <taxon>Bacillati</taxon>
        <taxon>Bacillota</taxon>
        <taxon>Clostridia</taxon>
        <taxon>Lachnospirales</taxon>
        <taxon>Lachnospiraceae</taxon>
        <taxon>Blautia</taxon>
    </lineage>
</organism>
<evidence type="ECO:0000256" key="2">
    <source>
        <dbReference type="SAM" id="Coils"/>
    </source>
</evidence>
<dbReference type="SUPFAM" id="SSF81301">
    <property type="entry name" value="Nucleotidyltransferase"/>
    <property type="match status" value="1"/>
</dbReference>
<dbReference type="Pfam" id="PF04607">
    <property type="entry name" value="RelA_SpoT"/>
    <property type="match status" value="1"/>
</dbReference>
<dbReference type="InterPro" id="IPR007685">
    <property type="entry name" value="RelA_SpoT"/>
</dbReference>
<dbReference type="PANTHER" id="PTHR47837:SF2">
    <property type="entry name" value="GTP PYROPHOSPHOKINASE YWAC"/>
    <property type="match status" value="1"/>
</dbReference>
<name>A0ABT2TPV8_9FIRM</name>
<dbReference type="InterPro" id="IPR052366">
    <property type="entry name" value="GTP_Pyrophosphokinase"/>
</dbReference>
<dbReference type="SMART" id="SM00954">
    <property type="entry name" value="RelA_SpoT"/>
    <property type="match status" value="1"/>
</dbReference>
<accession>A0ABT2TPV8</accession>
<dbReference type="Gene3D" id="3.30.460.10">
    <property type="entry name" value="Beta Polymerase, domain 2"/>
    <property type="match status" value="1"/>
</dbReference>
<sequence>MTDKEYYDLVQPYHDAMKLLLTRLEVLNHTIYPSAASNPVHTVQSRIKKKASIEEKLMHRGLEPTVDNAKNVLQDIAGVRIVCYFTGDIHNLVNILKKQPDLIFIRERDYIENPKPNGYRSYHIIFGVNVCCLDAVEYFPVEIQFRTISMDFWAAMEHRVSYKKAYANKEQRVEELLRYSNTLEEMEKEFEKYNDNPRL</sequence>
<evidence type="ECO:0000259" key="3">
    <source>
        <dbReference type="SMART" id="SM00954"/>
    </source>
</evidence>
<gene>
    <name evidence="4" type="ORF">OCV61_00170</name>
</gene>
<dbReference type="Gene3D" id="1.10.287.860">
    <property type="entry name" value="Nucleotidyltransferase"/>
    <property type="match status" value="1"/>
</dbReference>
<feature type="domain" description="RelA/SpoT" evidence="3">
    <location>
        <begin position="45"/>
        <end position="168"/>
    </location>
</feature>
<evidence type="ECO:0000313" key="5">
    <source>
        <dbReference type="Proteomes" id="UP001652409"/>
    </source>
</evidence>
<reference evidence="4 5" key="1">
    <citation type="journal article" date="2021" name="ISME Commun">
        <title>Automated analysis of genomic sequences facilitates high-throughput and comprehensive description of bacteria.</title>
        <authorList>
            <person name="Hitch T.C.A."/>
        </authorList>
    </citation>
    <scope>NUCLEOTIDE SEQUENCE [LARGE SCALE GENOMIC DNA]</scope>
    <source>
        <strain evidence="4 5">Sanger_23</strain>
    </source>
</reference>
<dbReference type="InterPro" id="IPR043519">
    <property type="entry name" value="NT_sf"/>
</dbReference>
<dbReference type="CDD" id="cd05399">
    <property type="entry name" value="NT_Rel-Spo_like"/>
    <property type="match status" value="1"/>
</dbReference>
<dbReference type="PANTHER" id="PTHR47837">
    <property type="entry name" value="GTP PYROPHOSPHOKINASE YJBM"/>
    <property type="match status" value="1"/>
</dbReference>
<comment type="caution">
    <text evidence="4">The sequence shown here is derived from an EMBL/GenBank/DDBJ whole genome shotgun (WGS) entry which is preliminary data.</text>
</comment>
<keyword evidence="5" id="KW-1185">Reference proteome</keyword>
<dbReference type="RefSeq" id="WP_158420022.1">
    <property type="nucleotide sequence ID" value="NZ_JAOQJL010000001.1"/>
</dbReference>
<evidence type="ECO:0000256" key="1">
    <source>
        <dbReference type="ARBA" id="ARBA00004976"/>
    </source>
</evidence>
<evidence type="ECO:0000313" key="4">
    <source>
        <dbReference type="EMBL" id="MCU6763826.1"/>
    </source>
</evidence>
<keyword evidence="2" id="KW-0175">Coiled coil</keyword>
<protein>
    <submittedName>
        <fullName evidence="4">(P)ppGpp synthetase</fullName>
    </submittedName>
</protein>
<dbReference type="EMBL" id="JAOQJL010000001">
    <property type="protein sequence ID" value="MCU6763826.1"/>
    <property type="molecule type" value="Genomic_DNA"/>
</dbReference>
<dbReference type="Proteomes" id="UP001652409">
    <property type="component" value="Unassembled WGS sequence"/>
</dbReference>
<feature type="coiled-coil region" evidence="2">
    <location>
        <begin position="166"/>
        <end position="196"/>
    </location>
</feature>
<comment type="pathway">
    <text evidence="1">Purine metabolism; ppGpp biosynthesis; ppGpp from GTP: step 1/2.</text>
</comment>